<dbReference type="Gene3D" id="3.50.4.20">
    <property type="match status" value="1"/>
</dbReference>
<dbReference type="InterPro" id="IPR009370">
    <property type="entry name" value="YutD-like"/>
</dbReference>
<dbReference type="EMBL" id="BEXB01000050">
    <property type="protein sequence ID" value="GAY78495.1"/>
    <property type="molecule type" value="Genomic_DNA"/>
</dbReference>
<dbReference type="RefSeq" id="WP_262393403.1">
    <property type="nucleotide sequence ID" value="NZ_BEXB01000050.1"/>
</dbReference>
<dbReference type="InterPro" id="IPR038141">
    <property type="entry name" value="YutD-like_sf"/>
</dbReference>
<reference evidence="2 3" key="1">
    <citation type="submission" date="2017-11" db="EMBL/GenBank/DDBJ databases">
        <title>Draft Genome Sequence of Sporolactobacillus inulinus NBRC 111894 Isolated from Koso, a Japanese Sugar-Vegetable Fermented Beverage.</title>
        <authorList>
            <person name="Chiou T.Y."/>
            <person name="Oshima K."/>
            <person name="Suda W."/>
            <person name="Hattori M."/>
            <person name="Takahashi T."/>
        </authorList>
    </citation>
    <scope>NUCLEOTIDE SEQUENCE [LARGE SCALE GENOMIC DNA]</scope>
    <source>
        <strain evidence="2 3">NBRC111894</strain>
    </source>
</reference>
<dbReference type="Pfam" id="PF06265">
    <property type="entry name" value="YutD-like"/>
    <property type="match status" value="1"/>
</dbReference>
<gene>
    <name evidence="2" type="ORF">NBRC111894_4049</name>
</gene>
<feature type="disulfide bond" evidence="1">
    <location>
        <begin position="81"/>
        <end position="85"/>
    </location>
</feature>
<accession>A0A4Y1ZH85</accession>
<evidence type="ECO:0000256" key="1">
    <source>
        <dbReference type="PIRSR" id="PIRSR012565-1"/>
    </source>
</evidence>
<evidence type="ECO:0000313" key="3">
    <source>
        <dbReference type="Proteomes" id="UP000319716"/>
    </source>
</evidence>
<dbReference type="PIRSF" id="PIRSF012565">
    <property type="entry name" value="DUF1027"/>
    <property type="match status" value="1"/>
</dbReference>
<proteinExistence type="predicted"/>
<sequence length="100" mass="11757">MTGSIVSVDSNTYEVIEDVRNGWNEEAFLKRYSEILGKFDYIVGDWGYEQLRLRGFYDNHNPKSTFDTKISTLVDYIVEYCSFGCAYFVLKKSEQKMMFD</sequence>
<comment type="caution">
    <text evidence="2">The sequence shown here is derived from an EMBL/GenBank/DDBJ whole genome shotgun (WGS) entry which is preliminary data.</text>
</comment>
<dbReference type="AlphaFoldDB" id="A0A4Y1ZH85"/>
<keyword evidence="1" id="KW-1015">Disulfide bond</keyword>
<evidence type="ECO:0000313" key="2">
    <source>
        <dbReference type="EMBL" id="GAY78495.1"/>
    </source>
</evidence>
<dbReference type="Proteomes" id="UP000319716">
    <property type="component" value="Unassembled WGS sequence"/>
</dbReference>
<protein>
    <submittedName>
        <fullName evidence="2">Hypothetical DUF1027 domain protein</fullName>
    </submittedName>
</protein>
<name>A0A4Y1ZH85_9BACL</name>
<organism evidence="2 3">
    <name type="scientific">Sporolactobacillus inulinus</name>
    <dbReference type="NCBI Taxonomy" id="2078"/>
    <lineage>
        <taxon>Bacteria</taxon>
        <taxon>Bacillati</taxon>
        <taxon>Bacillota</taxon>
        <taxon>Bacilli</taxon>
        <taxon>Bacillales</taxon>
        <taxon>Sporolactobacillaceae</taxon>
        <taxon>Sporolactobacillus</taxon>
    </lineage>
</organism>